<organism evidence="2 3">
    <name type="scientific">Paraburkholderia terrae</name>
    <dbReference type="NCBI Taxonomy" id="311230"/>
    <lineage>
        <taxon>Bacteria</taxon>
        <taxon>Pseudomonadati</taxon>
        <taxon>Pseudomonadota</taxon>
        <taxon>Betaproteobacteria</taxon>
        <taxon>Burkholderiales</taxon>
        <taxon>Burkholderiaceae</taxon>
        <taxon>Paraburkholderia</taxon>
    </lineage>
</organism>
<evidence type="ECO:0000256" key="1">
    <source>
        <dbReference type="SAM" id="SignalP"/>
    </source>
</evidence>
<dbReference type="Pfam" id="PF11937">
    <property type="entry name" value="DUF3455"/>
    <property type="match status" value="1"/>
</dbReference>
<dbReference type="PANTHER" id="PTHR35567">
    <property type="entry name" value="MALATE DEHYDROGENASE (AFU_ORTHOLOGUE AFUA_2G13800)"/>
    <property type="match status" value="1"/>
</dbReference>
<protein>
    <submittedName>
        <fullName evidence="2">DUF3455 domain-containing protein</fullName>
    </submittedName>
</protein>
<dbReference type="EMBL" id="CP026113">
    <property type="protein sequence ID" value="AUT64237.1"/>
    <property type="molecule type" value="Genomic_DNA"/>
</dbReference>
<dbReference type="OrthoDB" id="193535at2"/>
<reference evidence="2 3" key="1">
    <citation type="submission" date="2018-01" db="EMBL/GenBank/DDBJ databases">
        <title>Species boundaries and ecological features among Paraburkholderia terrae DSMZ17804T, P. hospita DSMZ17164T and P. caribensis DSMZ13236T.</title>
        <authorList>
            <person name="Pratama A.A."/>
        </authorList>
    </citation>
    <scope>NUCLEOTIDE SEQUENCE [LARGE SCALE GENOMIC DNA]</scope>
    <source>
        <strain evidence="2 3">DSM 17804</strain>
    </source>
</reference>
<keyword evidence="1" id="KW-0732">Signal</keyword>
<evidence type="ECO:0000313" key="2">
    <source>
        <dbReference type="EMBL" id="AUT64237.1"/>
    </source>
</evidence>
<evidence type="ECO:0000313" key="3">
    <source>
        <dbReference type="Proteomes" id="UP000243502"/>
    </source>
</evidence>
<feature type="signal peptide" evidence="1">
    <location>
        <begin position="1"/>
        <end position="41"/>
    </location>
</feature>
<dbReference type="Proteomes" id="UP000243502">
    <property type="component" value="Chromosome 3"/>
</dbReference>
<dbReference type="AlphaFoldDB" id="A0A2I8EXA5"/>
<proteinExistence type="predicted"/>
<dbReference type="InterPro" id="IPR021851">
    <property type="entry name" value="DUF3455"/>
</dbReference>
<gene>
    <name evidence="2" type="ORF">C2L65_31485</name>
</gene>
<dbReference type="KEGG" id="pter:C2L65_31485"/>
<accession>A0A2I8EXA5</accession>
<feature type="chain" id="PRO_5014425034" evidence="1">
    <location>
        <begin position="42"/>
        <end position="185"/>
    </location>
</feature>
<sequence>MFPFRSYSSNVIRAMCIDAQQIVYRAALGCVVLMSPLAANAADATPPSLVPSGAQPFAVTTATGVQMYSCEFDSSHHLGWVFQHPEATLYDGAGQASIQHGAGPSWQAGDGSRIVGRMVAQAPSANPNSIPQLLLETHSTAEGSLSGVRFVQRLDTAGGVSPSEPCVREHQAGSSPYFARYIFLK</sequence>
<name>A0A2I8EXA5_9BURK</name>
<dbReference type="PANTHER" id="PTHR35567:SF1">
    <property type="entry name" value="CONSERVED FUNGAL PROTEIN (AFU_ORTHOLOGUE AFUA_1G14230)"/>
    <property type="match status" value="1"/>
</dbReference>